<accession>A0A3B0TTD7</accession>
<sequence>MTTMQNIVEKIQDRMQRGELTAAEANIELVLAERVRIVCKLSREVRKALNNAVKEGRLGHMKKDGLKPEVYYHPTFDYLARATRNKAEKSSIKAISSVLA</sequence>
<organism evidence="1">
    <name type="scientific">hydrothermal vent metagenome</name>
    <dbReference type="NCBI Taxonomy" id="652676"/>
    <lineage>
        <taxon>unclassified sequences</taxon>
        <taxon>metagenomes</taxon>
        <taxon>ecological metagenomes</taxon>
    </lineage>
</organism>
<dbReference type="AlphaFoldDB" id="A0A3B0TTD7"/>
<dbReference type="EMBL" id="UOEN01000517">
    <property type="protein sequence ID" value="VAW19980.1"/>
    <property type="molecule type" value="Genomic_DNA"/>
</dbReference>
<proteinExistence type="predicted"/>
<gene>
    <name evidence="1" type="ORF">MNBD_BACTEROID05-493</name>
</gene>
<evidence type="ECO:0000313" key="1">
    <source>
        <dbReference type="EMBL" id="VAW19980.1"/>
    </source>
</evidence>
<name>A0A3B0TTD7_9ZZZZ</name>
<protein>
    <submittedName>
        <fullName evidence="1">Uncharacterized protein</fullName>
    </submittedName>
</protein>
<reference evidence="1" key="1">
    <citation type="submission" date="2018-06" db="EMBL/GenBank/DDBJ databases">
        <authorList>
            <person name="Zhirakovskaya E."/>
        </authorList>
    </citation>
    <scope>NUCLEOTIDE SEQUENCE</scope>
</reference>